<keyword evidence="3" id="KW-1185">Reference proteome</keyword>
<feature type="compositionally biased region" description="Gly residues" evidence="1">
    <location>
        <begin position="558"/>
        <end position="575"/>
    </location>
</feature>
<accession>A0A4Y7SQN4</accession>
<evidence type="ECO:0000313" key="2">
    <source>
        <dbReference type="EMBL" id="TEB24177.1"/>
    </source>
</evidence>
<feature type="compositionally biased region" description="Basic and acidic residues" evidence="1">
    <location>
        <begin position="534"/>
        <end position="548"/>
    </location>
</feature>
<dbReference type="EMBL" id="QPFP01000069">
    <property type="protein sequence ID" value="TEB24177.1"/>
    <property type="molecule type" value="Genomic_DNA"/>
</dbReference>
<dbReference type="AlphaFoldDB" id="A0A4Y7SQN4"/>
<dbReference type="Proteomes" id="UP000298030">
    <property type="component" value="Unassembled WGS sequence"/>
</dbReference>
<sequence>MAHNRIRRREELGRHWRITLTSETAMRIPHRRKGKTYAPIFMCKNHPRTRGSTIAKRVFVMLEATDRESMKTAAKNEAKMEITRLTSSMEGVVNFKPGDFIFIRDPTRSNDPNDDVLCSVVAGPEHYKGEHIQKFEESVRAMIGNRTDGATAFEATGKSKKTQGNRCFQHGGCLQRSKCLLCPAAAGKGVEPLNEYQKLVQDYVMAASDLVGDVAEGLPTDIQEAFKAQHDIVNYPTIGKKSNYIFPQIQTNISMFGGKKSRHVGKLNQQIGHRFGGAHFDGFDHPVILSFMFCHPILPEGWHPGYFFLLELGGSTGASDPFPLPGYEKSEEIGWRFNGVFFASKPAINGRAVYALASKPTKLPTIDEEEEEVEGEEEVVEKSAPKGGIREAFTITPEMTNIENKGFVEPTSSYATYTSDGSVIMDADSQMNYVGRSLLQHATYIFRQMPPKLKIHVDQKKFLESISYTNEDRRAEDVGGARRDAQKKVDVLERAVLRTIPSISKDLPVTAVAQRWEEEEEEEEEGQRCADNIDAERASEGSSGREDGAMDVDVVEKGSGGNGRAAGKSTAGGAGARKSVAHGAGMGNSTPHKGNKRQRSNTVGAKTAQPDPKRLKVGILPSSFKLLQDLNEDSLREEVGKLESHPRVLLRLIVKLKEHAETRINQAWRWVEGDVVSIIKHRLIMGAEGEPERERDWLDDMILVTKRGLKDRSAIIIYDPAKTPRLSSISHHPFEITNQRHVFTNSDNAKLRGAIINVIRKVLPTWIGLSEGNEKNDREGRIQACVVEIMRRHLGEVFLTTDVAWKAYSRYGAKLQPFEDALSTLPILQEGTTEHELYMEYRRLAPGDDVEKLY</sequence>
<gene>
    <name evidence="2" type="ORF">FA13DRAFT_1797388</name>
</gene>
<evidence type="ECO:0000256" key="1">
    <source>
        <dbReference type="SAM" id="MobiDB-lite"/>
    </source>
</evidence>
<evidence type="ECO:0000313" key="3">
    <source>
        <dbReference type="Proteomes" id="UP000298030"/>
    </source>
</evidence>
<dbReference type="OrthoDB" id="3061143at2759"/>
<proteinExistence type="predicted"/>
<comment type="caution">
    <text evidence="2">The sequence shown here is derived from an EMBL/GenBank/DDBJ whole genome shotgun (WGS) entry which is preliminary data.</text>
</comment>
<organism evidence="2 3">
    <name type="scientific">Coprinellus micaceus</name>
    <name type="common">Glistening ink-cap mushroom</name>
    <name type="synonym">Coprinus micaceus</name>
    <dbReference type="NCBI Taxonomy" id="71717"/>
    <lineage>
        <taxon>Eukaryota</taxon>
        <taxon>Fungi</taxon>
        <taxon>Dikarya</taxon>
        <taxon>Basidiomycota</taxon>
        <taxon>Agaricomycotina</taxon>
        <taxon>Agaricomycetes</taxon>
        <taxon>Agaricomycetidae</taxon>
        <taxon>Agaricales</taxon>
        <taxon>Agaricineae</taxon>
        <taxon>Psathyrellaceae</taxon>
        <taxon>Coprinellus</taxon>
    </lineage>
</organism>
<name>A0A4Y7SQN4_COPMI</name>
<protein>
    <submittedName>
        <fullName evidence="2">Uncharacterized protein</fullName>
    </submittedName>
</protein>
<reference evidence="2 3" key="1">
    <citation type="journal article" date="2019" name="Nat. Ecol. Evol.">
        <title>Megaphylogeny resolves global patterns of mushroom evolution.</title>
        <authorList>
            <person name="Varga T."/>
            <person name="Krizsan K."/>
            <person name="Foldi C."/>
            <person name="Dima B."/>
            <person name="Sanchez-Garcia M."/>
            <person name="Sanchez-Ramirez S."/>
            <person name="Szollosi G.J."/>
            <person name="Szarkandi J.G."/>
            <person name="Papp V."/>
            <person name="Albert L."/>
            <person name="Andreopoulos W."/>
            <person name="Angelini C."/>
            <person name="Antonin V."/>
            <person name="Barry K.W."/>
            <person name="Bougher N.L."/>
            <person name="Buchanan P."/>
            <person name="Buyck B."/>
            <person name="Bense V."/>
            <person name="Catcheside P."/>
            <person name="Chovatia M."/>
            <person name="Cooper J."/>
            <person name="Damon W."/>
            <person name="Desjardin D."/>
            <person name="Finy P."/>
            <person name="Geml J."/>
            <person name="Haridas S."/>
            <person name="Hughes K."/>
            <person name="Justo A."/>
            <person name="Karasinski D."/>
            <person name="Kautmanova I."/>
            <person name="Kiss B."/>
            <person name="Kocsube S."/>
            <person name="Kotiranta H."/>
            <person name="LaButti K.M."/>
            <person name="Lechner B.E."/>
            <person name="Liimatainen K."/>
            <person name="Lipzen A."/>
            <person name="Lukacs Z."/>
            <person name="Mihaltcheva S."/>
            <person name="Morgado L.N."/>
            <person name="Niskanen T."/>
            <person name="Noordeloos M.E."/>
            <person name="Ohm R.A."/>
            <person name="Ortiz-Santana B."/>
            <person name="Ovrebo C."/>
            <person name="Racz N."/>
            <person name="Riley R."/>
            <person name="Savchenko A."/>
            <person name="Shiryaev A."/>
            <person name="Soop K."/>
            <person name="Spirin V."/>
            <person name="Szebenyi C."/>
            <person name="Tomsovsky M."/>
            <person name="Tulloss R.E."/>
            <person name="Uehling J."/>
            <person name="Grigoriev I.V."/>
            <person name="Vagvolgyi C."/>
            <person name="Papp T."/>
            <person name="Martin F.M."/>
            <person name="Miettinen O."/>
            <person name="Hibbett D.S."/>
            <person name="Nagy L.G."/>
        </authorList>
    </citation>
    <scope>NUCLEOTIDE SEQUENCE [LARGE SCALE GENOMIC DNA]</scope>
    <source>
        <strain evidence="2 3">FP101781</strain>
    </source>
</reference>
<feature type="region of interest" description="Disordered" evidence="1">
    <location>
        <begin position="514"/>
        <end position="615"/>
    </location>
</feature>